<feature type="domain" description="GFO/IDH/MocA-like oxidoreductase" evidence="5">
    <location>
        <begin position="131"/>
        <end position="247"/>
    </location>
</feature>
<dbReference type="InterPro" id="IPR050984">
    <property type="entry name" value="Gfo/Idh/MocA_domain"/>
</dbReference>
<evidence type="ECO:0000313" key="6">
    <source>
        <dbReference type="EMBL" id="KXI27290.1"/>
    </source>
</evidence>
<dbReference type="InterPro" id="IPR000683">
    <property type="entry name" value="Gfo/Idh/MocA-like_OxRdtase_N"/>
</dbReference>
<dbReference type="EMBL" id="LSNE01000011">
    <property type="protein sequence ID" value="KXI27290.1"/>
    <property type="molecule type" value="Genomic_DNA"/>
</dbReference>
<dbReference type="InterPro" id="IPR036291">
    <property type="entry name" value="NAD(P)-bd_dom_sf"/>
</dbReference>
<dbReference type="InterPro" id="IPR055170">
    <property type="entry name" value="GFO_IDH_MocA-like_dom"/>
</dbReference>
<comment type="caution">
    <text evidence="6">The sequence shown here is derived from an EMBL/GenBank/DDBJ whole genome shotgun (WGS) entry which is preliminary data.</text>
</comment>
<accession>A0A148KLX4</accession>
<protein>
    <submittedName>
        <fullName evidence="6">Oxidoreductase</fullName>
    </submittedName>
</protein>
<keyword evidence="7" id="KW-1185">Reference proteome</keyword>
<reference evidence="7" key="1">
    <citation type="submission" date="2016-02" db="EMBL/GenBank/DDBJ databases">
        <authorList>
            <person name="Schultz-Johansen M."/>
            <person name="Glaring M.A."/>
            <person name="Bech P.K."/>
            <person name="Stougaard P."/>
        </authorList>
    </citation>
    <scope>NUCLEOTIDE SEQUENCE [LARGE SCALE GENOMIC DNA]</scope>
    <source>
        <strain evidence="7">S66</strain>
    </source>
</reference>
<proteinExistence type="inferred from homology"/>
<dbReference type="Proteomes" id="UP000070299">
    <property type="component" value="Unassembled WGS sequence"/>
</dbReference>
<evidence type="ECO:0000256" key="2">
    <source>
        <dbReference type="ARBA" id="ARBA00022729"/>
    </source>
</evidence>
<name>A0A148KLX4_9ALTE</name>
<dbReference type="Gene3D" id="3.30.360.10">
    <property type="entry name" value="Dihydrodipicolinate Reductase, domain 2"/>
    <property type="match status" value="1"/>
</dbReference>
<evidence type="ECO:0000259" key="4">
    <source>
        <dbReference type="Pfam" id="PF01408"/>
    </source>
</evidence>
<dbReference type="SUPFAM" id="SSF51735">
    <property type="entry name" value="NAD(P)-binding Rossmann-fold domains"/>
    <property type="match status" value="1"/>
</dbReference>
<comment type="similarity">
    <text evidence="1">Belongs to the Gfo/Idh/MocA family.</text>
</comment>
<gene>
    <name evidence="6" type="ORF">AX660_21415</name>
</gene>
<keyword evidence="3" id="KW-0560">Oxidoreductase</keyword>
<keyword evidence="2" id="KW-0732">Signal</keyword>
<feature type="domain" description="Gfo/Idh/MocA-like oxidoreductase N-terminal" evidence="4">
    <location>
        <begin position="4"/>
        <end position="120"/>
    </location>
</feature>
<dbReference type="SUPFAM" id="SSF55347">
    <property type="entry name" value="Glyceraldehyde-3-phosphate dehydrogenase-like, C-terminal domain"/>
    <property type="match status" value="1"/>
</dbReference>
<evidence type="ECO:0000256" key="3">
    <source>
        <dbReference type="ARBA" id="ARBA00023002"/>
    </source>
</evidence>
<dbReference type="Pfam" id="PF01408">
    <property type="entry name" value="GFO_IDH_MocA"/>
    <property type="match status" value="1"/>
</dbReference>
<dbReference type="RefSeq" id="WP_068380492.1">
    <property type="nucleotide sequence ID" value="NZ_LSNE01000011.1"/>
</dbReference>
<dbReference type="AlphaFoldDB" id="A0A148KLX4"/>
<dbReference type="PANTHER" id="PTHR22604">
    <property type="entry name" value="OXIDOREDUCTASES"/>
    <property type="match status" value="1"/>
</dbReference>
<sequence>MSIFQWGIIGPGSIANKFAEALVKSERGTLTAIASRSPERAQEFAQRFGVKQIYSQYSELMADPNIDIIYIATPHSHHFQLAKQCLEAGKNILLEKPLTINAAQTRLLIELAQDKGVLFQEALWSRFMPGFAKLKSLLQEGKIGKLQYIQSDIGFAFGPKPEHRLNNPLLAGGALLDLGVYSISLSQFLLEQVPDTIQAISHIGESGIDETTQVNMHYPDGQLSQFSCSIKAQCSNSMTLVGDKGRIHLPEHFWVGEQVQLWLDGKLVEKLNFPHQVNGFEHQIEESMSCIEQGKLCSDLMPHKDSLAVMRVMDEIRRQIGLRYGDELEAH</sequence>
<dbReference type="Pfam" id="PF22725">
    <property type="entry name" value="GFO_IDH_MocA_C3"/>
    <property type="match status" value="1"/>
</dbReference>
<dbReference type="GO" id="GO:0000166">
    <property type="term" value="F:nucleotide binding"/>
    <property type="evidence" value="ECO:0007669"/>
    <property type="project" value="InterPro"/>
</dbReference>
<evidence type="ECO:0000259" key="5">
    <source>
        <dbReference type="Pfam" id="PF22725"/>
    </source>
</evidence>
<dbReference type="PANTHER" id="PTHR22604:SF105">
    <property type="entry name" value="TRANS-1,2-DIHYDROBENZENE-1,2-DIOL DEHYDROGENASE"/>
    <property type="match status" value="1"/>
</dbReference>
<dbReference type="STRING" id="1799789.AX660_21415"/>
<dbReference type="GO" id="GO:0016491">
    <property type="term" value="F:oxidoreductase activity"/>
    <property type="evidence" value="ECO:0007669"/>
    <property type="project" value="UniProtKB-KW"/>
</dbReference>
<organism evidence="6 7">
    <name type="scientific">Paraglaciecola hydrolytica</name>
    <dbReference type="NCBI Taxonomy" id="1799789"/>
    <lineage>
        <taxon>Bacteria</taxon>
        <taxon>Pseudomonadati</taxon>
        <taxon>Pseudomonadota</taxon>
        <taxon>Gammaproteobacteria</taxon>
        <taxon>Alteromonadales</taxon>
        <taxon>Alteromonadaceae</taxon>
        <taxon>Paraglaciecola</taxon>
    </lineage>
</organism>
<dbReference type="Gene3D" id="3.40.50.720">
    <property type="entry name" value="NAD(P)-binding Rossmann-like Domain"/>
    <property type="match status" value="1"/>
</dbReference>
<dbReference type="OrthoDB" id="9774191at2"/>
<evidence type="ECO:0000256" key="1">
    <source>
        <dbReference type="ARBA" id="ARBA00010928"/>
    </source>
</evidence>
<evidence type="ECO:0000313" key="7">
    <source>
        <dbReference type="Proteomes" id="UP000070299"/>
    </source>
</evidence>